<accession>Q7MXC9</accession>
<dbReference type="BioCyc" id="PGIN242619:G1G02-257-MONOMER"/>
<dbReference type="EMBL" id="AE015924">
    <property type="protein sequence ID" value="AAQ65494.1"/>
    <property type="molecule type" value="Genomic_DNA"/>
</dbReference>
<keyword evidence="1" id="KW-0472">Membrane</keyword>
<name>Q7MXC9_PORGI</name>
<dbReference type="EnsemblBacteria" id="AAQ65494">
    <property type="protein sequence ID" value="AAQ65494"/>
    <property type="gene ID" value="PG_0274"/>
</dbReference>
<proteinExistence type="predicted"/>
<dbReference type="Proteomes" id="UP000000588">
    <property type="component" value="Chromosome"/>
</dbReference>
<evidence type="ECO:0000256" key="1">
    <source>
        <dbReference type="SAM" id="Phobius"/>
    </source>
</evidence>
<sequence length="122" mass="14630">MTVGVCDKPRKNVKTSQQFGAPSYPRRIPRLRCQVVQRQRFYRTKKVAKFPHMRKYIFVYTPINFLIYGNIFPYIHKSLSLYTQQREARNIAPELYNYRRMNPEQRAKSACVNLRGNTNRQL</sequence>
<evidence type="ECO:0000313" key="3">
    <source>
        <dbReference type="Proteomes" id="UP000000588"/>
    </source>
</evidence>
<dbReference type="KEGG" id="pgi:PG_0274"/>
<dbReference type="HOGENOM" id="CLU_2024614_0_0_10"/>
<keyword evidence="1" id="KW-1133">Transmembrane helix</keyword>
<evidence type="ECO:0000313" key="2">
    <source>
        <dbReference type="EMBL" id="AAQ65494.1"/>
    </source>
</evidence>
<protein>
    <submittedName>
        <fullName evidence="2">Uncharacterized protein</fullName>
    </submittedName>
</protein>
<gene>
    <name evidence="2" type="ordered locus">PG_0274</name>
</gene>
<dbReference type="STRING" id="242619.PG_0274"/>
<feature type="transmembrane region" description="Helical" evidence="1">
    <location>
        <begin position="56"/>
        <end position="75"/>
    </location>
</feature>
<reference evidence="2 3" key="1">
    <citation type="journal article" date="2003" name="J. Bacteriol.">
        <title>Complete genome sequence of the oral pathogenic bacterium Porphyromonas gingivalis strain W83.</title>
        <authorList>
            <person name="Nelson K."/>
            <person name="Fleishmann R."/>
            <person name="DeBoy R."/>
            <person name="Paulsen I."/>
            <person name="Fouts D."/>
            <person name="Eisen J."/>
            <person name="Daugherty S."/>
            <person name="Dodson R."/>
            <person name="Durkin A."/>
            <person name="Gwinn M."/>
            <person name="Haft D."/>
            <person name="Kolonay J."/>
            <person name="Nelson W."/>
            <person name="White O."/>
            <person name="Mason T."/>
            <person name="Tallon L."/>
            <person name="Gray J."/>
            <person name="Granger D."/>
            <person name="Tettelin H."/>
            <person name="Dong H."/>
            <person name="Galvin J."/>
            <person name="Duncan M."/>
            <person name="Dewhirst F."/>
            <person name="Fraser C."/>
        </authorList>
    </citation>
    <scope>NUCLEOTIDE SEQUENCE [LARGE SCALE GENOMIC DNA]</scope>
    <source>
        <strain evidence="3">ATCC BAA-308 / W83</strain>
    </source>
</reference>
<dbReference type="AlphaFoldDB" id="Q7MXC9"/>
<organism evidence="2 3">
    <name type="scientific">Porphyromonas gingivalis (strain ATCC BAA-308 / W83)</name>
    <dbReference type="NCBI Taxonomy" id="242619"/>
    <lineage>
        <taxon>Bacteria</taxon>
        <taxon>Pseudomonadati</taxon>
        <taxon>Bacteroidota</taxon>
        <taxon>Bacteroidia</taxon>
        <taxon>Bacteroidales</taxon>
        <taxon>Porphyromonadaceae</taxon>
        <taxon>Porphyromonas</taxon>
    </lineage>
</organism>
<keyword evidence="1" id="KW-0812">Transmembrane</keyword>
<keyword evidence="3" id="KW-1185">Reference proteome</keyword>